<name>A0A9N7RDI2_STRHE</name>
<dbReference type="Gene3D" id="2.60.40.420">
    <property type="entry name" value="Cupredoxins - blue copper proteins"/>
    <property type="match status" value="1"/>
</dbReference>
<evidence type="ECO:0000256" key="4">
    <source>
        <dbReference type="ARBA" id="ARBA00022525"/>
    </source>
</evidence>
<evidence type="ECO:0000259" key="11">
    <source>
        <dbReference type="Pfam" id="PF07731"/>
    </source>
</evidence>
<dbReference type="SUPFAM" id="SSF49503">
    <property type="entry name" value="Cupredoxins"/>
    <property type="match status" value="1"/>
</dbReference>
<dbReference type="OrthoDB" id="1734758at2759"/>
<dbReference type="GO" id="GO:0005576">
    <property type="term" value="C:extracellular region"/>
    <property type="evidence" value="ECO:0007669"/>
    <property type="project" value="UniProtKB-SubCell"/>
</dbReference>
<dbReference type="AlphaFoldDB" id="A0A9N7RDI2"/>
<keyword evidence="8" id="KW-0325">Glycoprotein</keyword>
<evidence type="ECO:0000259" key="10">
    <source>
        <dbReference type="Pfam" id="PF00394"/>
    </source>
</evidence>
<feature type="compositionally biased region" description="Polar residues" evidence="9">
    <location>
        <begin position="1"/>
        <end position="11"/>
    </location>
</feature>
<keyword evidence="13" id="KW-1185">Reference proteome</keyword>
<dbReference type="PANTHER" id="PTHR11709">
    <property type="entry name" value="MULTI-COPPER OXIDASE"/>
    <property type="match status" value="1"/>
</dbReference>
<evidence type="ECO:0000313" key="12">
    <source>
        <dbReference type="EMBL" id="CAA0825351.1"/>
    </source>
</evidence>
<comment type="caution">
    <text evidence="12">The sequence shown here is derived from an EMBL/GenBank/DDBJ whole genome shotgun (WGS) entry which is preliminary data.</text>
</comment>
<dbReference type="EMBL" id="CACSLK010026072">
    <property type="protein sequence ID" value="CAA0825351.1"/>
    <property type="molecule type" value="Genomic_DNA"/>
</dbReference>
<feature type="compositionally biased region" description="Polar residues" evidence="9">
    <location>
        <begin position="18"/>
        <end position="29"/>
    </location>
</feature>
<dbReference type="PANTHER" id="PTHR11709:SF473">
    <property type="entry name" value="LACCASE"/>
    <property type="match status" value="1"/>
</dbReference>
<evidence type="ECO:0000256" key="1">
    <source>
        <dbReference type="ARBA" id="ARBA00001935"/>
    </source>
</evidence>
<accession>A0A9N7RDI2</accession>
<dbReference type="InterPro" id="IPR008972">
    <property type="entry name" value="Cupredoxin"/>
</dbReference>
<dbReference type="InterPro" id="IPR045087">
    <property type="entry name" value="Cu-oxidase_fam"/>
</dbReference>
<evidence type="ECO:0000256" key="7">
    <source>
        <dbReference type="ARBA" id="ARBA00023008"/>
    </source>
</evidence>
<proteinExistence type="inferred from homology"/>
<feature type="domain" description="Plastocyanin-like" evidence="11">
    <location>
        <begin position="204"/>
        <end position="229"/>
    </location>
</feature>
<evidence type="ECO:0000256" key="3">
    <source>
        <dbReference type="ARBA" id="ARBA00010609"/>
    </source>
</evidence>
<dbReference type="Proteomes" id="UP001153555">
    <property type="component" value="Unassembled WGS sequence"/>
</dbReference>
<keyword evidence="7" id="KW-0186">Copper</keyword>
<comment type="subcellular location">
    <subcellularLocation>
        <location evidence="2">Secreted</location>
    </subcellularLocation>
</comment>
<evidence type="ECO:0000313" key="13">
    <source>
        <dbReference type="Proteomes" id="UP001153555"/>
    </source>
</evidence>
<dbReference type="InterPro" id="IPR001117">
    <property type="entry name" value="Cu-oxidase_2nd"/>
</dbReference>
<organism evidence="12 13">
    <name type="scientific">Striga hermonthica</name>
    <name type="common">Purple witchweed</name>
    <name type="synonym">Buchnera hermonthica</name>
    <dbReference type="NCBI Taxonomy" id="68872"/>
    <lineage>
        <taxon>Eukaryota</taxon>
        <taxon>Viridiplantae</taxon>
        <taxon>Streptophyta</taxon>
        <taxon>Embryophyta</taxon>
        <taxon>Tracheophyta</taxon>
        <taxon>Spermatophyta</taxon>
        <taxon>Magnoliopsida</taxon>
        <taxon>eudicotyledons</taxon>
        <taxon>Gunneridae</taxon>
        <taxon>Pentapetalae</taxon>
        <taxon>asterids</taxon>
        <taxon>lamiids</taxon>
        <taxon>Lamiales</taxon>
        <taxon>Orobanchaceae</taxon>
        <taxon>Buchnereae</taxon>
        <taxon>Striga</taxon>
    </lineage>
</organism>
<reference evidence="12" key="1">
    <citation type="submission" date="2019-12" db="EMBL/GenBank/DDBJ databases">
        <authorList>
            <person name="Scholes J."/>
        </authorList>
    </citation>
    <scope>NUCLEOTIDE SEQUENCE</scope>
</reference>
<keyword evidence="5" id="KW-0479">Metal-binding</keyword>
<evidence type="ECO:0000256" key="5">
    <source>
        <dbReference type="ARBA" id="ARBA00022723"/>
    </source>
</evidence>
<keyword evidence="4" id="KW-0964">Secreted</keyword>
<keyword evidence="6" id="KW-0677">Repeat</keyword>
<feature type="region of interest" description="Disordered" evidence="9">
    <location>
        <begin position="1"/>
        <end position="33"/>
    </location>
</feature>
<dbReference type="Pfam" id="PF00394">
    <property type="entry name" value="Cu-oxidase"/>
    <property type="match status" value="1"/>
</dbReference>
<dbReference type="PROSITE" id="PS00080">
    <property type="entry name" value="MULTICOPPER_OXIDASE2"/>
    <property type="match status" value="1"/>
</dbReference>
<evidence type="ECO:0000256" key="6">
    <source>
        <dbReference type="ARBA" id="ARBA00022737"/>
    </source>
</evidence>
<sequence>MPTPRPSSTKLSRLEVDPTSQMHTPSTGSPDRPTTFVLPKVKLGKTYLLRLINAALNDELFFRIADHNLTVVEADAVYVKPFDMDILVIAPGQTTNVLLRTKPYPTNATYPMAARPYFTGQGTFDNSTVLGILQYKLPNPSTAANLSKIPTLPPINDTSFVSNFTSRLRSLANARCPANVPKTVDRKFFFTVGLGSSPCPTNATWVWFMHCHFEVHLSWGLKMAWIVLNGEMPNRKLPPPPSDLPKC</sequence>
<evidence type="ECO:0000256" key="9">
    <source>
        <dbReference type="SAM" id="MobiDB-lite"/>
    </source>
</evidence>
<dbReference type="Pfam" id="PF07731">
    <property type="entry name" value="Cu-oxidase_2"/>
    <property type="match status" value="1"/>
</dbReference>
<dbReference type="GO" id="GO:0016491">
    <property type="term" value="F:oxidoreductase activity"/>
    <property type="evidence" value="ECO:0007669"/>
    <property type="project" value="InterPro"/>
</dbReference>
<gene>
    <name evidence="12" type="ORF">SHERM_22129</name>
</gene>
<feature type="domain" description="Plastocyanin-like" evidence="10">
    <location>
        <begin position="39"/>
        <end position="136"/>
    </location>
</feature>
<dbReference type="GO" id="GO:0005507">
    <property type="term" value="F:copper ion binding"/>
    <property type="evidence" value="ECO:0007669"/>
    <property type="project" value="InterPro"/>
</dbReference>
<evidence type="ECO:0000256" key="8">
    <source>
        <dbReference type="ARBA" id="ARBA00023180"/>
    </source>
</evidence>
<comment type="similarity">
    <text evidence="3">Belongs to the multicopper oxidase family.</text>
</comment>
<protein>
    <submittedName>
        <fullName evidence="12">Laccase-2</fullName>
    </submittedName>
</protein>
<comment type="cofactor">
    <cofactor evidence="1">
        <name>Cu cation</name>
        <dbReference type="ChEBI" id="CHEBI:23378"/>
    </cofactor>
</comment>
<dbReference type="InterPro" id="IPR011706">
    <property type="entry name" value="Cu-oxidase_C"/>
</dbReference>
<dbReference type="InterPro" id="IPR002355">
    <property type="entry name" value="Cu_oxidase_Cu_BS"/>
</dbReference>
<evidence type="ECO:0000256" key="2">
    <source>
        <dbReference type="ARBA" id="ARBA00004613"/>
    </source>
</evidence>